<name>A0A0D2A5Y4_9PEZI</name>
<proteinExistence type="predicted"/>
<feature type="compositionally biased region" description="Basic and acidic residues" evidence="1">
    <location>
        <begin position="781"/>
        <end position="792"/>
    </location>
</feature>
<feature type="region of interest" description="Disordered" evidence="1">
    <location>
        <begin position="703"/>
        <end position="835"/>
    </location>
</feature>
<evidence type="ECO:0000313" key="3">
    <source>
        <dbReference type="Proteomes" id="UP000053259"/>
    </source>
</evidence>
<feature type="region of interest" description="Disordered" evidence="1">
    <location>
        <begin position="142"/>
        <end position="161"/>
    </location>
</feature>
<evidence type="ECO:0000256" key="1">
    <source>
        <dbReference type="SAM" id="MobiDB-lite"/>
    </source>
</evidence>
<sequence length="880" mass="94907">MGRASKLFPLAGRKASTASQSSATDLRVNQPQLSKAERLLGTAGLQEATRDHIPRRSSYRSLNPSLSELGEDVDYDDFSNPDHFGLDPLPLRLADLRNNHSPGAGSQRLSSSASYSRSAASTSSRRVKGSWSSSTLKSHYDAANVHPSISQQTSNSSVRDRALRRDMSPVFESAVHDRRRPSTASAASSAFENRDSMDRATALPDITRLHSKSSFIHQSGQSKTRTMNPRLSTHSLTASPRFPGAAPSSRPNTSNGTGSLRKAAGTAGRTLKVRLSVDAFPNSIKRFSRRQHTSALSEQKPSGISGRNAPKNWWDNFPVGVDTSDAESEHDPNLVTPTEHLFPPAARNTPSPCRSDLHYNSSDRINTVYSLRKMNSSHDIVSARSSTTLKSPRGNLSRSSRPNSKMISNNLHETSVLSTSSSEEEDSEPDIEDDDDFALTHGIRDSIAVSEIDVHHVGRAQALHVKSMRQTPEGVVSGRRPSIASLSSNTTNADSNSIKSAGNSPSYLSVPNRTPRSRKRGHSRQPSSIPEDNDIPSQVAPPISPPASMRSFSAPQSDGRKLMAVTEEEEALLELMRRKRADKAAQRDSGLTSIKSSSTRSHRPVSNLSGTSSILDSFPLSRSQRSSLLASRTTTQPTPEQASIVKDAERGRKRQSVATTATDNTYYSIDSRLESPTRLKYAFTPHLSLASLDVSLSGLPSLSLDGTATPSPEPLPSPTTPLTRQATADVFIRENGSKRNSTTSYVDGDRTHLNEELLHGKLQDKLKRKTTGTIAPSTSPDAKDLGKAKKSIESPASTTTSGDEEASRVGSEDNSSSGSVERASTVSKNTSDCSSTCAHYSCSAYQRRSLGHSSARCSVSEDVLAAWGSLGGWRDPGIMG</sequence>
<dbReference type="VEuPathDB" id="FungiDB:PV09_06629"/>
<feature type="region of interest" description="Disordered" evidence="1">
    <location>
        <begin position="377"/>
        <end position="435"/>
    </location>
</feature>
<feature type="compositionally biased region" description="Polar residues" evidence="1">
    <location>
        <begin position="147"/>
        <end position="157"/>
    </location>
</feature>
<feature type="compositionally biased region" description="Basic and acidic residues" evidence="1">
    <location>
        <begin position="747"/>
        <end position="765"/>
    </location>
</feature>
<dbReference type="STRING" id="253628.A0A0D2A5Y4"/>
<accession>A0A0D2A5Y4</accession>
<feature type="compositionally biased region" description="Polar residues" evidence="1">
    <location>
        <begin position="348"/>
        <end position="358"/>
    </location>
</feature>
<feature type="compositionally biased region" description="Polar residues" evidence="1">
    <location>
        <begin position="16"/>
        <end position="33"/>
    </location>
</feature>
<dbReference type="EMBL" id="KN847551">
    <property type="protein sequence ID" value="KIW02143.1"/>
    <property type="molecule type" value="Genomic_DNA"/>
</dbReference>
<gene>
    <name evidence="2" type="ORF">PV09_06629</name>
</gene>
<dbReference type="HOGENOM" id="CLU_316861_0_0_1"/>
<feature type="region of interest" description="Disordered" evidence="1">
    <location>
        <begin position="97"/>
        <end position="133"/>
    </location>
</feature>
<feature type="region of interest" description="Disordered" evidence="1">
    <location>
        <begin position="580"/>
        <end position="659"/>
    </location>
</feature>
<evidence type="ECO:0000313" key="2">
    <source>
        <dbReference type="EMBL" id="KIW02143.1"/>
    </source>
</evidence>
<feature type="compositionally biased region" description="Polar residues" evidence="1">
    <location>
        <begin position="484"/>
        <end position="514"/>
    </location>
</feature>
<feature type="compositionally biased region" description="Acidic residues" evidence="1">
    <location>
        <begin position="422"/>
        <end position="435"/>
    </location>
</feature>
<feature type="compositionally biased region" description="Polar residues" evidence="1">
    <location>
        <begin position="771"/>
        <end position="780"/>
    </location>
</feature>
<reference evidence="2 3" key="1">
    <citation type="submission" date="2015-01" db="EMBL/GenBank/DDBJ databases">
        <title>The Genome Sequence of Ochroconis gallopava CBS43764.</title>
        <authorList>
            <consortium name="The Broad Institute Genomics Platform"/>
            <person name="Cuomo C."/>
            <person name="de Hoog S."/>
            <person name="Gorbushina A."/>
            <person name="Stielow B."/>
            <person name="Teixiera M."/>
            <person name="Abouelleil A."/>
            <person name="Chapman S.B."/>
            <person name="Priest M."/>
            <person name="Young S.K."/>
            <person name="Wortman J."/>
            <person name="Nusbaum C."/>
            <person name="Birren B."/>
        </authorList>
    </citation>
    <scope>NUCLEOTIDE SEQUENCE [LARGE SCALE GENOMIC DNA]</scope>
    <source>
        <strain evidence="2 3">CBS 43764</strain>
    </source>
</reference>
<feature type="compositionally biased region" description="Polar residues" evidence="1">
    <location>
        <begin position="812"/>
        <end position="835"/>
    </location>
</feature>
<keyword evidence="3" id="KW-1185">Reference proteome</keyword>
<feature type="region of interest" description="Disordered" evidence="1">
    <location>
        <begin position="170"/>
        <end position="267"/>
    </location>
</feature>
<feature type="compositionally biased region" description="Polar residues" evidence="1">
    <location>
        <begin position="212"/>
        <end position="238"/>
    </location>
</feature>
<feature type="compositionally biased region" description="Polar residues" evidence="1">
    <location>
        <begin position="589"/>
        <end position="615"/>
    </location>
</feature>
<feature type="compositionally biased region" description="Polar residues" evidence="1">
    <location>
        <begin position="377"/>
        <end position="412"/>
    </location>
</feature>
<feature type="region of interest" description="Disordered" evidence="1">
    <location>
        <begin position="288"/>
        <end position="358"/>
    </location>
</feature>
<dbReference type="Proteomes" id="UP000053259">
    <property type="component" value="Unassembled WGS sequence"/>
</dbReference>
<dbReference type="OrthoDB" id="3946802at2759"/>
<dbReference type="AlphaFoldDB" id="A0A0D2A5Y4"/>
<feature type="compositionally biased region" description="Polar residues" evidence="1">
    <location>
        <begin position="249"/>
        <end position="258"/>
    </location>
</feature>
<feature type="compositionally biased region" description="Low complexity" evidence="1">
    <location>
        <begin position="620"/>
        <end position="636"/>
    </location>
</feature>
<feature type="compositionally biased region" description="Polar residues" evidence="1">
    <location>
        <begin position="293"/>
        <end position="302"/>
    </location>
</feature>
<feature type="compositionally biased region" description="Low complexity" evidence="1">
    <location>
        <begin position="104"/>
        <end position="133"/>
    </location>
</feature>
<protein>
    <submittedName>
        <fullName evidence="2">Uncharacterized protein</fullName>
    </submittedName>
</protein>
<dbReference type="RefSeq" id="XP_016212012.1">
    <property type="nucleotide sequence ID" value="XM_016360300.1"/>
</dbReference>
<feature type="region of interest" description="Disordered" evidence="1">
    <location>
        <begin position="463"/>
        <end position="561"/>
    </location>
</feature>
<dbReference type="InParanoid" id="A0A0D2A5Y4"/>
<feature type="region of interest" description="Disordered" evidence="1">
    <location>
        <begin position="1"/>
        <end position="64"/>
    </location>
</feature>
<dbReference type="GeneID" id="27314602"/>
<organism evidence="2 3">
    <name type="scientific">Verruconis gallopava</name>
    <dbReference type="NCBI Taxonomy" id="253628"/>
    <lineage>
        <taxon>Eukaryota</taxon>
        <taxon>Fungi</taxon>
        <taxon>Dikarya</taxon>
        <taxon>Ascomycota</taxon>
        <taxon>Pezizomycotina</taxon>
        <taxon>Dothideomycetes</taxon>
        <taxon>Pleosporomycetidae</taxon>
        <taxon>Venturiales</taxon>
        <taxon>Sympoventuriaceae</taxon>
        <taxon>Verruconis</taxon>
    </lineage>
</organism>